<dbReference type="EMBL" id="GG671710">
    <property type="protein sequence ID" value="EER18627.1"/>
    <property type="molecule type" value="Genomic_DNA"/>
</dbReference>
<dbReference type="InParanoid" id="C5KA66"/>
<dbReference type="OrthoDB" id="3863715at2759"/>
<dbReference type="GO" id="GO:0006508">
    <property type="term" value="P:proteolysis"/>
    <property type="evidence" value="ECO:0007669"/>
    <property type="project" value="InterPro"/>
</dbReference>
<feature type="non-terminal residue" evidence="1">
    <location>
        <position position="105"/>
    </location>
</feature>
<evidence type="ECO:0000313" key="2">
    <source>
        <dbReference type="Proteomes" id="UP000007800"/>
    </source>
</evidence>
<dbReference type="InterPro" id="IPR001969">
    <property type="entry name" value="Aspartic_peptidase_AS"/>
</dbReference>
<dbReference type="GeneID" id="9048677"/>
<evidence type="ECO:0008006" key="3">
    <source>
        <dbReference type="Google" id="ProtNLM"/>
    </source>
</evidence>
<reference evidence="1 2" key="1">
    <citation type="submission" date="2008-07" db="EMBL/GenBank/DDBJ databases">
        <authorList>
            <person name="El-Sayed N."/>
            <person name="Caler E."/>
            <person name="Inman J."/>
            <person name="Amedeo P."/>
            <person name="Hass B."/>
            <person name="Wortman J."/>
        </authorList>
    </citation>
    <scope>NUCLEOTIDE SEQUENCE [LARGE SCALE GENOMIC DNA]</scope>
    <source>
        <strain evidence="2">ATCC 50983 / TXsc</strain>
    </source>
</reference>
<protein>
    <recommendedName>
        <fullName evidence="3">Peptidase A2 domain-containing protein</fullName>
    </recommendedName>
</protein>
<sequence>LHDIVGSPPADPVVNLVAGHDAPKTYCPIQGLVDSGANASILNSSIVHFLLANDTIRPADVKALSPPVSVTFGNNQALSAGSVAKVPCFLGSAGTVTISFLVVDG</sequence>
<dbReference type="RefSeq" id="XP_002786831.1">
    <property type="nucleotide sequence ID" value="XM_002786785.1"/>
</dbReference>
<dbReference type="Proteomes" id="UP000007800">
    <property type="component" value="Unassembled WGS sequence"/>
</dbReference>
<feature type="non-terminal residue" evidence="1">
    <location>
        <position position="1"/>
    </location>
</feature>
<evidence type="ECO:0000313" key="1">
    <source>
        <dbReference type="EMBL" id="EER18627.1"/>
    </source>
</evidence>
<keyword evidence="2" id="KW-1185">Reference proteome</keyword>
<accession>C5KA66</accession>
<organism evidence="2">
    <name type="scientific">Perkinsus marinus (strain ATCC 50983 / TXsc)</name>
    <dbReference type="NCBI Taxonomy" id="423536"/>
    <lineage>
        <taxon>Eukaryota</taxon>
        <taxon>Sar</taxon>
        <taxon>Alveolata</taxon>
        <taxon>Perkinsozoa</taxon>
        <taxon>Perkinsea</taxon>
        <taxon>Perkinsida</taxon>
        <taxon>Perkinsidae</taxon>
        <taxon>Perkinsus</taxon>
    </lineage>
</organism>
<gene>
    <name evidence="1" type="ORF">Pmar_PMAR025780</name>
</gene>
<name>C5KA66_PERM5</name>
<dbReference type="AlphaFoldDB" id="C5KA66"/>
<proteinExistence type="predicted"/>
<dbReference type="GO" id="GO:0004190">
    <property type="term" value="F:aspartic-type endopeptidase activity"/>
    <property type="evidence" value="ECO:0007669"/>
    <property type="project" value="InterPro"/>
</dbReference>
<dbReference type="PROSITE" id="PS00141">
    <property type="entry name" value="ASP_PROTEASE"/>
    <property type="match status" value="1"/>
</dbReference>